<feature type="compositionally biased region" description="Basic residues" evidence="9">
    <location>
        <begin position="213"/>
        <end position="224"/>
    </location>
</feature>
<keyword evidence="13" id="KW-1185">Reference proteome</keyword>
<dbReference type="PIRSF" id="PIRSF037125">
    <property type="entry name" value="D-site_20S_pre-rRNA_nuclease"/>
    <property type="match status" value="1"/>
</dbReference>
<evidence type="ECO:0000256" key="8">
    <source>
        <dbReference type="PIRSR" id="PIRSR037125-1"/>
    </source>
</evidence>
<feature type="compositionally biased region" description="Low complexity" evidence="9">
    <location>
        <begin position="260"/>
        <end position="272"/>
    </location>
</feature>
<dbReference type="SUPFAM" id="SSF144206">
    <property type="entry name" value="NOB1 zinc finger-like"/>
    <property type="match status" value="1"/>
</dbReference>
<feature type="binding site" evidence="8">
    <location>
        <position position="484"/>
    </location>
    <ligand>
        <name>Zn(2+)</name>
        <dbReference type="ChEBI" id="CHEBI:29105"/>
    </ligand>
</feature>
<dbReference type="InterPro" id="IPR039907">
    <property type="entry name" value="NOB1"/>
</dbReference>
<sequence>MAAPTPIQQKPIHSLILDTGPLIKNAVPIATIINSAEELYTTPAILSEIRDEATRSRVQTTLMPFVKVRNPSPASYDAVIAFSKKTGDHAVLSRQDLGILALAYEVHCERNGGNFGLREVPKGPVKRRPEEEEREKAMKEKNEVKSEKTVTGKETAADEGWLLPSGKRITKGKAAKPTKFKFEAAKEPASTEQTESAEQEVAEEGWAQPTGKRATKARATKPNKFKFEPAEDLAAAEGQAQQPDEQSNTVEASEEERGVAVIQEQVQDQLQDQAEEQVKEQVEEQVQEQLQHRVPAQAQEQVQEQIQEQIQQQVKEQVQEKIREQVPEQIQERTTEEEPIQSTADGLTAPADEGASELPETSTQEVLEPTTIPESVKHGIADLTISPQPTRQLTPPATESSASEDSDDSDGDWITPSNLTAHQAKEAGTQSNTRTAANPQMDVATMTIDFAMQNVLLQMNLHLLSTNMQRIKHVTTKVLRCHACFNIVKQMDKQFCPRCGQPALQRVSCSTNAKGEFKIHLARNYQYNKRGDKYSIPKPIGGTANNKWSGQGGGKGGWGRDLILAEDQKEYQKILLDEQRSKTRDLMDQDYLPGILTGDRGRAGGRVNVGAGKNPIARKKF</sequence>
<name>A0A6A5SW78_9PLEO</name>
<dbReference type="PANTHER" id="PTHR12814:SF2">
    <property type="entry name" value="RNA-BINDING PROTEIN NOB1"/>
    <property type="match status" value="1"/>
</dbReference>
<dbReference type="GO" id="GO:0004521">
    <property type="term" value="F:RNA endonuclease activity"/>
    <property type="evidence" value="ECO:0007669"/>
    <property type="project" value="InterPro"/>
</dbReference>
<evidence type="ECO:0000259" key="10">
    <source>
        <dbReference type="Pfam" id="PF08772"/>
    </source>
</evidence>
<feature type="region of interest" description="Disordered" evidence="9">
    <location>
        <begin position="119"/>
        <end position="153"/>
    </location>
</feature>
<feature type="binding site" evidence="8">
    <location>
        <position position="481"/>
    </location>
    <ligand>
        <name>Zn(2+)</name>
        <dbReference type="ChEBI" id="CHEBI:29105"/>
    </ligand>
</feature>
<feature type="binding site" evidence="8">
    <location>
        <position position="499"/>
    </location>
    <ligand>
        <name>Zn(2+)</name>
        <dbReference type="ChEBI" id="CHEBI:29105"/>
    </ligand>
</feature>
<accession>A0A6A5SW78</accession>
<evidence type="ECO:0000256" key="3">
    <source>
        <dbReference type="ARBA" id="ARBA00022722"/>
    </source>
</evidence>
<feature type="compositionally biased region" description="Basic residues" evidence="9">
    <location>
        <begin position="169"/>
        <end position="179"/>
    </location>
</feature>
<evidence type="ECO:0000256" key="5">
    <source>
        <dbReference type="ARBA" id="ARBA00022801"/>
    </source>
</evidence>
<dbReference type="GO" id="GO:0031981">
    <property type="term" value="C:nuclear lumen"/>
    <property type="evidence" value="ECO:0007669"/>
    <property type="project" value="UniProtKB-ARBA"/>
</dbReference>
<dbReference type="InterPro" id="IPR033411">
    <property type="entry name" value="Ribonuclease_PIN"/>
</dbReference>
<dbReference type="AlphaFoldDB" id="A0A6A5SW78"/>
<feature type="region of interest" description="Disordered" evidence="9">
    <location>
        <begin position="169"/>
        <end position="283"/>
    </location>
</feature>
<comment type="subcellular location">
    <subcellularLocation>
        <location evidence="1">Nucleus</location>
    </subcellularLocation>
</comment>
<dbReference type="Pfam" id="PF17146">
    <property type="entry name" value="PIN_6"/>
    <property type="match status" value="1"/>
</dbReference>
<feature type="domain" description="Ribonuclease PIN" evidence="11">
    <location>
        <begin position="15"/>
        <end position="106"/>
    </location>
</feature>
<organism evidence="12 13">
    <name type="scientific">Clathrospora elynae</name>
    <dbReference type="NCBI Taxonomy" id="706981"/>
    <lineage>
        <taxon>Eukaryota</taxon>
        <taxon>Fungi</taxon>
        <taxon>Dikarya</taxon>
        <taxon>Ascomycota</taxon>
        <taxon>Pezizomycotina</taxon>
        <taxon>Dothideomycetes</taxon>
        <taxon>Pleosporomycetidae</taxon>
        <taxon>Pleosporales</taxon>
        <taxon>Diademaceae</taxon>
        <taxon>Clathrospora</taxon>
    </lineage>
</organism>
<dbReference type="CDD" id="cd09876">
    <property type="entry name" value="PIN_Nob1-like"/>
    <property type="match status" value="1"/>
</dbReference>
<feature type="domain" description="Nin one binding (NOB1) Zn-ribbon-like" evidence="10">
    <location>
        <begin position="471"/>
        <end position="542"/>
    </location>
</feature>
<comment type="similarity">
    <text evidence="2">Belongs to the NOB1 family.</text>
</comment>
<dbReference type="InterPro" id="IPR017117">
    <property type="entry name" value="Nob1_euk"/>
</dbReference>
<feature type="compositionally biased region" description="Acidic residues" evidence="9">
    <location>
        <begin position="402"/>
        <end position="411"/>
    </location>
</feature>
<gene>
    <name evidence="12" type="ORF">EJ02DRAFT_342011</name>
</gene>
<evidence type="ECO:0000259" key="11">
    <source>
        <dbReference type="Pfam" id="PF17146"/>
    </source>
</evidence>
<evidence type="ECO:0000256" key="6">
    <source>
        <dbReference type="ARBA" id="ARBA00022833"/>
    </source>
</evidence>
<proteinExistence type="inferred from homology"/>
<evidence type="ECO:0000313" key="13">
    <source>
        <dbReference type="Proteomes" id="UP000800038"/>
    </source>
</evidence>
<feature type="compositionally biased region" description="Basic and acidic residues" evidence="9">
    <location>
        <begin position="127"/>
        <end position="151"/>
    </location>
</feature>
<evidence type="ECO:0000313" key="12">
    <source>
        <dbReference type="EMBL" id="KAF1944012.1"/>
    </source>
</evidence>
<keyword evidence="5" id="KW-0378">Hydrolase</keyword>
<keyword evidence="4 8" id="KW-0479">Metal-binding</keyword>
<keyword evidence="7" id="KW-0539">Nucleus</keyword>
<dbReference type="Gene3D" id="3.40.50.1010">
    <property type="entry name" value="5'-nuclease"/>
    <property type="match status" value="1"/>
</dbReference>
<dbReference type="EMBL" id="ML976020">
    <property type="protein sequence ID" value="KAF1944012.1"/>
    <property type="molecule type" value="Genomic_DNA"/>
</dbReference>
<evidence type="ECO:0000256" key="1">
    <source>
        <dbReference type="ARBA" id="ARBA00004123"/>
    </source>
</evidence>
<dbReference type="GO" id="GO:0016787">
    <property type="term" value="F:hydrolase activity"/>
    <property type="evidence" value="ECO:0007669"/>
    <property type="project" value="UniProtKB-KW"/>
</dbReference>
<dbReference type="Gene3D" id="6.20.210.10">
    <property type="entry name" value="Nin one binding (NOB1), Zn-ribbon-like"/>
    <property type="match status" value="1"/>
</dbReference>
<feature type="compositionally biased region" description="Polar residues" evidence="9">
    <location>
        <begin position="239"/>
        <end position="251"/>
    </location>
</feature>
<dbReference type="InterPro" id="IPR036283">
    <property type="entry name" value="NOB1_Zf-like_sf"/>
</dbReference>
<evidence type="ECO:0008006" key="14">
    <source>
        <dbReference type="Google" id="ProtNLM"/>
    </source>
</evidence>
<dbReference type="OrthoDB" id="446759at2759"/>
<feature type="compositionally biased region" description="Basic and acidic residues" evidence="9">
    <location>
        <begin position="317"/>
        <end position="336"/>
    </location>
</feature>
<evidence type="ECO:0000256" key="7">
    <source>
        <dbReference type="ARBA" id="ARBA00023242"/>
    </source>
</evidence>
<dbReference type="GO" id="GO:0005737">
    <property type="term" value="C:cytoplasm"/>
    <property type="evidence" value="ECO:0007669"/>
    <property type="project" value="UniProtKB-ARBA"/>
</dbReference>
<feature type="binding site" evidence="8">
    <location>
        <position position="496"/>
    </location>
    <ligand>
        <name>Zn(2+)</name>
        <dbReference type="ChEBI" id="CHEBI:29105"/>
    </ligand>
</feature>
<feature type="compositionally biased region" description="Polar residues" evidence="9">
    <location>
        <begin position="385"/>
        <end position="399"/>
    </location>
</feature>
<dbReference type="GO" id="GO:0030688">
    <property type="term" value="C:preribosome, small subunit precursor"/>
    <property type="evidence" value="ECO:0007669"/>
    <property type="project" value="TreeGrafter"/>
</dbReference>
<dbReference type="PANTHER" id="PTHR12814">
    <property type="entry name" value="RNA-BINDING PROTEIN NOB1"/>
    <property type="match status" value="1"/>
</dbReference>
<dbReference type="GO" id="GO:0046872">
    <property type="term" value="F:metal ion binding"/>
    <property type="evidence" value="ECO:0007669"/>
    <property type="project" value="UniProtKB-KW"/>
</dbReference>
<evidence type="ECO:0000256" key="9">
    <source>
        <dbReference type="SAM" id="MobiDB-lite"/>
    </source>
</evidence>
<evidence type="ECO:0000256" key="2">
    <source>
        <dbReference type="ARBA" id="ARBA00005858"/>
    </source>
</evidence>
<dbReference type="GO" id="GO:0030490">
    <property type="term" value="P:maturation of SSU-rRNA"/>
    <property type="evidence" value="ECO:0007669"/>
    <property type="project" value="TreeGrafter"/>
</dbReference>
<dbReference type="Proteomes" id="UP000800038">
    <property type="component" value="Unassembled WGS sequence"/>
</dbReference>
<evidence type="ECO:0000256" key="4">
    <source>
        <dbReference type="ARBA" id="ARBA00022723"/>
    </source>
</evidence>
<feature type="region of interest" description="Disordered" evidence="9">
    <location>
        <begin position="316"/>
        <end position="416"/>
    </location>
</feature>
<dbReference type="InterPro" id="IPR014881">
    <property type="entry name" value="NOB1_Zn-bd"/>
</dbReference>
<keyword evidence="6 8" id="KW-0862">Zinc</keyword>
<dbReference type="Pfam" id="PF08772">
    <property type="entry name" value="Zn_ribbon_NOB1"/>
    <property type="match status" value="1"/>
</dbReference>
<reference evidence="12" key="1">
    <citation type="journal article" date="2020" name="Stud. Mycol.">
        <title>101 Dothideomycetes genomes: a test case for predicting lifestyles and emergence of pathogens.</title>
        <authorList>
            <person name="Haridas S."/>
            <person name="Albert R."/>
            <person name="Binder M."/>
            <person name="Bloem J."/>
            <person name="Labutti K."/>
            <person name="Salamov A."/>
            <person name="Andreopoulos B."/>
            <person name="Baker S."/>
            <person name="Barry K."/>
            <person name="Bills G."/>
            <person name="Bluhm B."/>
            <person name="Cannon C."/>
            <person name="Castanera R."/>
            <person name="Culley D."/>
            <person name="Daum C."/>
            <person name="Ezra D."/>
            <person name="Gonzalez J."/>
            <person name="Henrissat B."/>
            <person name="Kuo A."/>
            <person name="Liang C."/>
            <person name="Lipzen A."/>
            <person name="Lutzoni F."/>
            <person name="Magnuson J."/>
            <person name="Mondo S."/>
            <person name="Nolan M."/>
            <person name="Ohm R."/>
            <person name="Pangilinan J."/>
            <person name="Park H.-J."/>
            <person name="Ramirez L."/>
            <person name="Alfaro M."/>
            <person name="Sun H."/>
            <person name="Tritt A."/>
            <person name="Yoshinaga Y."/>
            <person name="Zwiers L.-H."/>
            <person name="Turgeon B."/>
            <person name="Goodwin S."/>
            <person name="Spatafora J."/>
            <person name="Crous P."/>
            <person name="Grigoriev I."/>
        </authorList>
    </citation>
    <scope>NUCLEOTIDE SEQUENCE</scope>
    <source>
        <strain evidence="12">CBS 161.51</strain>
    </source>
</reference>
<keyword evidence="3" id="KW-0540">Nuclease</keyword>
<dbReference type="FunFam" id="3.40.50.1010:FF:000020">
    <property type="entry name" value="20S-pre-rRNA D-site endonuclease NOB1"/>
    <property type="match status" value="1"/>
</dbReference>
<protein>
    <recommendedName>
        <fullName evidence="14">20S-pre-rRNA D-site endonuclease NOB1</fullName>
    </recommendedName>
</protein>